<feature type="non-terminal residue" evidence="6">
    <location>
        <position position="541"/>
    </location>
</feature>
<evidence type="ECO:0000256" key="2">
    <source>
        <dbReference type="ARBA" id="ARBA00023242"/>
    </source>
</evidence>
<dbReference type="NCBIfam" id="TIGR01053">
    <property type="entry name" value="LSD1"/>
    <property type="match status" value="3"/>
</dbReference>
<feature type="domain" description="Zinc finger LSD1-type" evidence="5">
    <location>
        <begin position="91"/>
        <end position="115"/>
    </location>
</feature>
<accession>A0A9E7EG26</accession>
<gene>
    <name evidence="6" type="ORF">MUK42_24848</name>
</gene>
<reference evidence="6" key="1">
    <citation type="submission" date="2022-05" db="EMBL/GenBank/DDBJ databases">
        <title>The Musa troglodytarum L. genome provides insights into the mechanism of non-climacteric behaviour and enrichment of carotenoids.</title>
        <authorList>
            <person name="Wang J."/>
        </authorList>
    </citation>
    <scope>NUCLEOTIDE SEQUENCE</scope>
    <source>
        <tissue evidence="6">Leaf</tissue>
    </source>
</reference>
<feature type="domain" description="Zinc finger LSD1-type" evidence="5">
    <location>
        <begin position="130"/>
        <end position="154"/>
    </location>
</feature>
<dbReference type="PANTHER" id="PTHR31747">
    <property type="entry name" value="PROTEIN LSD1"/>
    <property type="match status" value="1"/>
</dbReference>
<name>A0A9E7EG26_9LILI</name>
<dbReference type="EMBL" id="CP097502">
    <property type="protein sequence ID" value="URD75657.1"/>
    <property type="molecule type" value="Genomic_DNA"/>
</dbReference>
<protein>
    <submittedName>
        <fullName evidence="6">LSD1 zinc finger</fullName>
    </submittedName>
</protein>
<dbReference type="InterPro" id="IPR005835">
    <property type="entry name" value="NTP_transferase_dom"/>
</dbReference>
<evidence type="ECO:0000313" key="7">
    <source>
        <dbReference type="Proteomes" id="UP001055439"/>
    </source>
</evidence>
<proteinExistence type="predicted"/>
<dbReference type="PANTHER" id="PTHR31747:SF1">
    <property type="entry name" value="PROTEIN LOL1"/>
    <property type="match status" value="1"/>
</dbReference>
<keyword evidence="7" id="KW-1185">Reference proteome</keyword>
<dbReference type="Pfam" id="PF06943">
    <property type="entry name" value="zf-LSD1"/>
    <property type="match status" value="3"/>
</dbReference>
<dbReference type="GO" id="GO:0005634">
    <property type="term" value="C:nucleus"/>
    <property type="evidence" value="ECO:0007669"/>
    <property type="project" value="UniProtKB-SubCell"/>
</dbReference>
<evidence type="ECO:0000256" key="3">
    <source>
        <dbReference type="SAM" id="MobiDB-lite"/>
    </source>
</evidence>
<feature type="domain" description="Zinc finger LSD1-type" evidence="5">
    <location>
        <begin position="168"/>
        <end position="192"/>
    </location>
</feature>
<keyword evidence="2" id="KW-0539">Nucleus</keyword>
<dbReference type="Gene3D" id="3.90.550.10">
    <property type="entry name" value="Spore Coat Polysaccharide Biosynthesis Protein SpsA, Chain A"/>
    <property type="match status" value="2"/>
</dbReference>
<sequence>MALMEIVGFRRLLQLSILPFCFPLKGNMNKNPSFLTQIGDGSANLCFMLKEDTVLGRRIRHKSEMPVPLVPYPTPPVPFTPPYGGQGQLVCSGCRNLLLYPLGATSVCCAVCSAVTAVPPPGTEMAQLICGGCHTLLMFIRGATSVQCSCCHTVNLALEANHVAHVDCGNCHMLLMYQYGARSVKCAVCNFVTSVGVSKLYQALNRNLVAEILETRVSAITVLLMFILQILLWQFRFPHARIVVSASSLHQEIIELPDRGSISGSPTMKALILVGGFETRLRPLTLSMPKSLLDFCQQADDLAPGPLALAKEKLLGGPDKPFFVLNSDIICEYPLKEMRSFHQAHGGEASIMVTKVAEPSKYGVVLLDEESSREATGVRRQQNRCWHLPAEHRRSQSCSAAAEGGLSAMVNAGFWMDVGQPEDYLAGLRLYLDYVKRHSPSALAAGQREGGGRMFDRAGRGRGAGLPDRAWGEAVLVHADEGGGSEGIRSRFGAGEQHGGARRGRAREGDGVPQWSLGSASQGDHDSVPEAGDRRVNKTSG</sequence>
<evidence type="ECO:0000256" key="1">
    <source>
        <dbReference type="ARBA" id="ARBA00004123"/>
    </source>
</evidence>
<evidence type="ECO:0000259" key="4">
    <source>
        <dbReference type="Pfam" id="PF00483"/>
    </source>
</evidence>
<dbReference type="InterPro" id="IPR029044">
    <property type="entry name" value="Nucleotide-diphossugar_trans"/>
</dbReference>
<evidence type="ECO:0000313" key="6">
    <source>
        <dbReference type="EMBL" id="URD75657.1"/>
    </source>
</evidence>
<dbReference type="Proteomes" id="UP001055439">
    <property type="component" value="Chromosome 1"/>
</dbReference>
<dbReference type="SUPFAM" id="SSF53448">
    <property type="entry name" value="Nucleotide-diphospho-sugar transferases"/>
    <property type="match status" value="1"/>
</dbReference>
<organism evidence="6 7">
    <name type="scientific">Musa troglodytarum</name>
    <name type="common">fe'i banana</name>
    <dbReference type="NCBI Taxonomy" id="320322"/>
    <lineage>
        <taxon>Eukaryota</taxon>
        <taxon>Viridiplantae</taxon>
        <taxon>Streptophyta</taxon>
        <taxon>Embryophyta</taxon>
        <taxon>Tracheophyta</taxon>
        <taxon>Spermatophyta</taxon>
        <taxon>Magnoliopsida</taxon>
        <taxon>Liliopsida</taxon>
        <taxon>Zingiberales</taxon>
        <taxon>Musaceae</taxon>
        <taxon>Musa</taxon>
    </lineage>
</organism>
<dbReference type="AlphaFoldDB" id="A0A9E7EG26"/>
<feature type="compositionally biased region" description="Basic and acidic residues" evidence="3">
    <location>
        <begin position="523"/>
        <end position="541"/>
    </location>
</feature>
<feature type="domain" description="Nucleotidyl transferase" evidence="4">
    <location>
        <begin position="306"/>
        <end position="370"/>
    </location>
</feature>
<evidence type="ECO:0000259" key="5">
    <source>
        <dbReference type="Pfam" id="PF06943"/>
    </source>
</evidence>
<comment type="subcellular location">
    <subcellularLocation>
        <location evidence="1">Nucleus</location>
    </subcellularLocation>
</comment>
<dbReference type="Pfam" id="PF00483">
    <property type="entry name" value="NTP_transferase"/>
    <property type="match status" value="1"/>
</dbReference>
<dbReference type="InterPro" id="IPR040319">
    <property type="entry name" value="LSD1-like"/>
</dbReference>
<dbReference type="OrthoDB" id="1733332at2759"/>
<feature type="region of interest" description="Disordered" evidence="3">
    <location>
        <begin position="482"/>
        <end position="541"/>
    </location>
</feature>
<dbReference type="InterPro" id="IPR005735">
    <property type="entry name" value="Znf_LSD1"/>
</dbReference>